<keyword evidence="4" id="KW-0540">Nuclease</keyword>
<keyword evidence="5" id="KW-0255">Endonuclease</keyword>
<accession>A0AAU9QFV4</accession>
<evidence type="ECO:0000256" key="6">
    <source>
        <dbReference type="ARBA" id="ARBA00022801"/>
    </source>
</evidence>
<gene>
    <name evidence="8" type="ORF">THF1A12_120156</name>
</gene>
<name>A0AAU9QFV4_9VIBR</name>
<keyword evidence="3" id="KW-0235">DNA replication</keyword>
<evidence type="ECO:0000313" key="9">
    <source>
        <dbReference type="Proteomes" id="UP001295462"/>
    </source>
</evidence>
<dbReference type="Proteomes" id="UP001295462">
    <property type="component" value="Unassembled WGS sequence"/>
</dbReference>
<comment type="function">
    <text evidence="1">Possible endonuclease which induces a single-strand cut and initiates DNA replication.</text>
</comment>
<dbReference type="GO" id="GO:0004519">
    <property type="term" value="F:endonuclease activity"/>
    <property type="evidence" value="ECO:0007669"/>
    <property type="project" value="UniProtKB-KW"/>
</dbReference>
<comment type="similarity">
    <text evidence="2">Belongs to the phage GPA family.</text>
</comment>
<evidence type="ECO:0000259" key="7">
    <source>
        <dbReference type="Pfam" id="PF05840"/>
    </source>
</evidence>
<proteinExistence type="inferred from homology"/>
<reference evidence="8" key="1">
    <citation type="submission" date="2022-01" db="EMBL/GenBank/DDBJ databases">
        <authorList>
            <person name="Lagorce A."/>
        </authorList>
    </citation>
    <scope>NUCLEOTIDE SEQUENCE</scope>
    <source>
        <strain evidence="8">Th15_F1_A12</strain>
    </source>
</reference>
<dbReference type="InterPro" id="IPR008766">
    <property type="entry name" value="Replication_gene_A-like"/>
</dbReference>
<evidence type="ECO:0000256" key="5">
    <source>
        <dbReference type="ARBA" id="ARBA00022759"/>
    </source>
</evidence>
<evidence type="ECO:0000256" key="1">
    <source>
        <dbReference type="ARBA" id="ARBA00003293"/>
    </source>
</evidence>
<evidence type="ECO:0000313" key="8">
    <source>
        <dbReference type="EMBL" id="CAH1573845.1"/>
    </source>
</evidence>
<protein>
    <submittedName>
        <fullName evidence="8">Replication protein</fullName>
    </submittedName>
</protein>
<sequence>MSSYKRFNQPRFSPSTAQYISNMTAHLPAIVRKDIDFKVGVRKRRAGASDRNIVSFAHDVVSKANKVVGHFVDRFPFADSASKSQLTHEVLMSDERIKELCIKLTVTFQEVIHDTPIDGDSYTGYLSSLTYVYERISQLMVSYFIEPPFVDVSKAGDGEKLSFEDAERILEVAIRRCIDAKYLARKFKRLRQRYIEHAQVTLGNVGDRKHQHCYVSRYTLSIFKQKMREADDFMKNMMVIGHESMQEYNLKEVAKRTTANPENRRIELVVRSRGDEEKAIDMGFEGVFLTWTLPSKYHRNSHKWCGCTYKEAHQILMKKWQLARAMLAKNEINWFGLRVAEPHEDGAPHAHMFLYCHPNQMSQLVAICESIARNEDGDELKSEDAKKARFLAKPCDPAKGTATGYIIKYISKNINGAFMPDTEKIGMLTISANDVALSVRAWASAWGIKQFSQSGSPPVGIWRQLRRATAQDVAFDEHLAELREHADKSRWRGFCQHIGEARLAYERSFNSYGEEIKRVIGIDWLGTIIHTCSEQFSLVAKSDVTAWKKARSAATWSTENKCNQLEIKPVTPLESALMNVTGWSLKGVQCLVAPLMRGAKVQIDRYQSVRLSGNQLITC</sequence>
<dbReference type="AlphaFoldDB" id="A0AAU9QFV4"/>
<dbReference type="GO" id="GO:0006260">
    <property type="term" value="P:DNA replication"/>
    <property type="evidence" value="ECO:0007669"/>
    <property type="project" value="UniProtKB-KW"/>
</dbReference>
<evidence type="ECO:0000256" key="3">
    <source>
        <dbReference type="ARBA" id="ARBA00022705"/>
    </source>
</evidence>
<dbReference type="GO" id="GO:0016787">
    <property type="term" value="F:hydrolase activity"/>
    <property type="evidence" value="ECO:0007669"/>
    <property type="project" value="UniProtKB-KW"/>
</dbReference>
<keyword evidence="6" id="KW-0378">Hydrolase</keyword>
<dbReference type="Pfam" id="PF05840">
    <property type="entry name" value="Phage_GPA"/>
    <property type="match status" value="1"/>
</dbReference>
<comment type="caution">
    <text evidence="8">The sequence shown here is derived from an EMBL/GenBank/DDBJ whole genome shotgun (WGS) entry which is preliminary data.</text>
</comment>
<feature type="domain" description="Replication gene A protein-like" evidence="7">
    <location>
        <begin position="126"/>
        <end position="416"/>
    </location>
</feature>
<evidence type="ECO:0000256" key="2">
    <source>
        <dbReference type="ARBA" id="ARBA00009260"/>
    </source>
</evidence>
<evidence type="ECO:0000256" key="4">
    <source>
        <dbReference type="ARBA" id="ARBA00022722"/>
    </source>
</evidence>
<dbReference type="EMBL" id="CAKMUD010000024">
    <property type="protein sequence ID" value="CAH1573845.1"/>
    <property type="molecule type" value="Genomic_DNA"/>
</dbReference>
<dbReference type="RefSeq" id="WP_409588385.1">
    <property type="nucleotide sequence ID" value="NZ_CAKMTZ010000035.1"/>
</dbReference>
<organism evidence="8 9">
    <name type="scientific">Vibrio jasicida</name>
    <dbReference type="NCBI Taxonomy" id="766224"/>
    <lineage>
        <taxon>Bacteria</taxon>
        <taxon>Pseudomonadati</taxon>
        <taxon>Pseudomonadota</taxon>
        <taxon>Gammaproteobacteria</taxon>
        <taxon>Vibrionales</taxon>
        <taxon>Vibrionaceae</taxon>
        <taxon>Vibrio</taxon>
    </lineage>
</organism>